<name>A0A8J7GMN5_9ACTN</name>
<protein>
    <submittedName>
        <fullName evidence="2">Uncharacterized protein</fullName>
    </submittedName>
</protein>
<evidence type="ECO:0000256" key="1">
    <source>
        <dbReference type="SAM" id="Phobius"/>
    </source>
</evidence>
<dbReference type="Proteomes" id="UP000622552">
    <property type="component" value="Unassembled WGS sequence"/>
</dbReference>
<dbReference type="RefSeq" id="WP_197001684.1">
    <property type="nucleotide sequence ID" value="NZ_BONS01000028.1"/>
</dbReference>
<gene>
    <name evidence="2" type="ORF">IW245_000637</name>
</gene>
<accession>A0A8J7GMN5</accession>
<dbReference type="AlphaFoldDB" id="A0A8J7GMN5"/>
<keyword evidence="1" id="KW-0812">Transmembrane</keyword>
<feature type="transmembrane region" description="Helical" evidence="1">
    <location>
        <begin position="37"/>
        <end position="56"/>
    </location>
</feature>
<feature type="transmembrane region" description="Helical" evidence="1">
    <location>
        <begin position="68"/>
        <end position="88"/>
    </location>
</feature>
<reference evidence="2" key="1">
    <citation type="submission" date="2020-11" db="EMBL/GenBank/DDBJ databases">
        <title>Sequencing the genomes of 1000 actinobacteria strains.</title>
        <authorList>
            <person name="Klenk H.-P."/>
        </authorList>
    </citation>
    <scope>NUCLEOTIDE SEQUENCE</scope>
    <source>
        <strain evidence="2">DSM 45356</strain>
    </source>
</reference>
<evidence type="ECO:0000313" key="2">
    <source>
        <dbReference type="EMBL" id="MBG6134443.1"/>
    </source>
</evidence>
<keyword evidence="1" id="KW-1133">Transmembrane helix</keyword>
<dbReference type="EMBL" id="JADOUF010000001">
    <property type="protein sequence ID" value="MBG6134443.1"/>
    <property type="molecule type" value="Genomic_DNA"/>
</dbReference>
<comment type="caution">
    <text evidence="2">The sequence shown here is derived from an EMBL/GenBank/DDBJ whole genome shotgun (WGS) entry which is preliminary data.</text>
</comment>
<feature type="transmembrane region" description="Helical" evidence="1">
    <location>
        <begin position="144"/>
        <end position="167"/>
    </location>
</feature>
<proteinExistence type="predicted"/>
<keyword evidence="1" id="KW-0472">Membrane</keyword>
<evidence type="ECO:0000313" key="3">
    <source>
        <dbReference type="Proteomes" id="UP000622552"/>
    </source>
</evidence>
<organism evidence="2 3">
    <name type="scientific">Longispora fulva</name>
    <dbReference type="NCBI Taxonomy" id="619741"/>
    <lineage>
        <taxon>Bacteria</taxon>
        <taxon>Bacillati</taxon>
        <taxon>Actinomycetota</taxon>
        <taxon>Actinomycetes</taxon>
        <taxon>Micromonosporales</taxon>
        <taxon>Micromonosporaceae</taxon>
        <taxon>Longispora</taxon>
    </lineage>
</organism>
<keyword evidence="3" id="KW-1185">Reference proteome</keyword>
<sequence length="172" mass="18361">MGSEPDNEGIQLLAAVVERELTFQDSRKASLENRGNNVITTSGGLVALLFALAALVTQANGYQPPGEAVVIVLLALLLFVAAAVLGLLTNAVRNYARANADQLQRTVEGSWRVLTARGALRMIVDSNLDVLRYAQRQNRGKAQLLRWAILAEVTAVALLAAAVGVILTHALH</sequence>